<dbReference type="InParanoid" id="K1P1D6"/>
<evidence type="ECO:0000256" key="1">
    <source>
        <dbReference type="SAM" id="MobiDB-lite"/>
    </source>
</evidence>
<feature type="compositionally biased region" description="Basic and acidic residues" evidence="1">
    <location>
        <begin position="88"/>
        <end position="98"/>
    </location>
</feature>
<accession>K1P1D6</accession>
<name>K1P1D6_MAGGI</name>
<feature type="region of interest" description="Disordered" evidence="1">
    <location>
        <begin position="69"/>
        <end position="110"/>
    </location>
</feature>
<dbReference type="EMBL" id="JH822425">
    <property type="protein sequence ID" value="EKC17622.1"/>
    <property type="molecule type" value="Genomic_DNA"/>
</dbReference>
<dbReference type="HOGENOM" id="CLU_2028899_0_0_1"/>
<dbReference type="AlphaFoldDB" id="K1P1D6"/>
<protein>
    <submittedName>
        <fullName evidence="2">Uncharacterized protein</fullName>
    </submittedName>
</protein>
<organism evidence="2">
    <name type="scientific">Magallana gigas</name>
    <name type="common">Pacific oyster</name>
    <name type="synonym">Crassostrea gigas</name>
    <dbReference type="NCBI Taxonomy" id="29159"/>
    <lineage>
        <taxon>Eukaryota</taxon>
        <taxon>Metazoa</taxon>
        <taxon>Spiralia</taxon>
        <taxon>Lophotrochozoa</taxon>
        <taxon>Mollusca</taxon>
        <taxon>Bivalvia</taxon>
        <taxon>Autobranchia</taxon>
        <taxon>Pteriomorphia</taxon>
        <taxon>Ostreida</taxon>
        <taxon>Ostreoidea</taxon>
        <taxon>Ostreidae</taxon>
        <taxon>Magallana</taxon>
    </lineage>
</organism>
<sequence length="122" mass="13833">MSLAFDIAGPTSRLNRQATTIDLLGKSTLNPLRRHHSSLDLLQLTKESKNHKIPTSDRFLDAMGVERRKLPPALRCSPDSNSRPGSKTSEDEKTEYKSPRKFPILGPTRQQAEIYFKQKSKQ</sequence>
<evidence type="ECO:0000313" key="2">
    <source>
        <dbReference type="EMBL" id="EKC17622.1"/>
    </source>
</evidence>
<reference evidence="2" key="1">
    <citation type="journal article" date="2012" name="Nature">
        <title>The oyster genome reveals stress adaptation and complexity of shell formation.</title>
        <authorList>
            <person name="Zhang G."/>
            <person name="Fang X."/>
            <person name="Guo X."/>
            <person name="Li L."/>
            <person name="Luo R."/>
            <person name="Xu F."/>
            <person name="Yang P."/>
            <person name="Zhang L."/>
            <person name="Wang X."/>
            <person name="Qi H."/>
            <person name="Xiong Z."/>
            <person name="Que H."/>
            <person name="Xie Y."/>
            <person name="Holland P.W."/>
            <person name="Paps J."/>
            <person name="Zhu Y."/>
            <person name="Wu F."/>
            <person name="Chen Y."/>
            <person name="Wang J."/>
            <person name="Peng C."/>
            <person name="Meng J."/>
            <person name="Yang L."/>
            <person name="Liu J."/>
            <person name="Wen B."/>
            <person name="Zhang N."/>
            <person name="Huang Z."/>
            <person name="Zhu Q."/>
            <person name="Feng Y."/>
            <person name="Mount A."/>
            <person name="Hedgecock D."/>
            <person name="Xu Z."/>
            <person name="Liu Y."/>
            <person name="Domazet-Loso T."/>
            <person name="Du Y."/>
            <person name="Sun X."/>
            <person name="Zhang S."/>
            <person name="Liu B."/>
            <person name="Cheng P."/>
            <person name="Jiang X."/>
            <person name="Li J."/>
            <person name="Fan D."/>
            <person name="Wang W."/>
            <person name="Fu W."/>
            <person name="Wang T."/>
            <person name="Wang B."/>
            <person name="Zhang J."/>
            <person name="Peng Z."/>
            <person name="Li Y."/>
            <person name="Li N."/>
            <person name="Wang J."/>
            <person name="Chen M."/>
            <person name="He Y."/>
            <person name="Tan F."/>
            <person name="Song X."/>
            <person name="Zheng Q."/>
            <person name="Huang R."/>
            <person name="Yang H."/>
            <person name="Du X."/>
            <person name="Chen L."/>
            <person name="Yang M."/>
            <person name="Gaffney P.M."/>
            <person name="Wang S."/>
            <person name="Luo L."/>
            <person name="She Z."/>
            <person name="Ming Y."/>
            <person name="Huang W."/>
            <person name="Zhang S."/>
            <person name="Huang B."/>
            <person name="Zhang Y."/>
            <person name="Qu T."/>
            <person name="Ni P."/>
            <person name="Miao G."/>
            <person name="Wang J."/>
            <person name="Wang Q."/>
            <person name="Steinberg C.E."/>
            <person name="Wang H."/>
            <person name="Li N."/>
            <person name="Qian L."/>
            <person name="Zhang G."/>
            <person name="Li Y."/>
            <person name="Yang H."/>
            <person name="Liu X."/>
            <person name="Wang J."/>
            <person name="Yin Y."/>
            <person name="Wang J."/>
        </authorList>
    </citation>
    <scope>NUCLEOTIDE SEQUENCE [LARGE SCALE GENOMIC DNA]</scope>
    <source>
        <strain evidence="2">05x7-T-G4-1.051#20</strain>
    </source>
</reference>
<proteinExistence type="predicted"/>
<feature type="compositionally biased region" description="Polar residues" evidence="1">
    <location>
        <begin position="78"/>
        <end position="87"/>
    </location>
</feature>
<gene>
    <name evidence="2" type="ORF">CGI_10000445</name>
</gene>